<dbReference type="Pfam" id="PF07983">
    <property type="entry name" value="X8"/>
    <property type="match status" value="2"/>
</dbReference>
<keyword evidence="13 15" id="KW-0326">Glycosidase</keyword>
<keyword evidence="20" id="KW-1185">Reference proteome</keyword>
<keyword evidence="7 16" id="KW-0732">Signal</keyword>
<evidence type="ECO:0000256" key="15">
    <source>
        <dbReference type="RuleBase" id="RU004336"/>
    </source>
</evidence>
<dbReference type="EMBL" id="CM003532">
    <property type="protein sequence ID" value="RCV25922.1"/>
    <property type="molecule type" value="Genomic_DNA"/>
</dbReference>
<dbReference type="OMA" id="KESWCVA"/>
<dbReference type="Gene3D" id="3.20.20.80">
    <property type="entry name" value="Glycosidases"/>
    <property type="match status" value="1"/>
</dbReference>
<keyword evidence="12" id="KW-0325">Glycoprotein</keyword>
<dbReference type="FunFam" id="3.20.20.80:FF:000002">
    <property type="entry name" value="Glucan endo-1,3-beta-glucosidase 3"/>
    <property type="match status" value="1"/>
</dbReference>
<keyword evidence="9" id="KW-0611">Plant defense</keyword>
<dbReference type="FunFam" id="1.20.58.1040:FF:000001">
    <property type="entry name" value="Glucan endo-1,3-beta-glucosidase 4"/>
    <property type="match status" value="2"/>
</dbReference>
<dbReference type="PROSITE" id="PS00587">
    <property type="entry name" value="GLYCOSYL_HYDROL_F17"/>
    <property type="match status" value="1"/>
</dbReference>
<evidence type="ECO:0000256" key="16">
    <source>
        <dbReference type="SAM" id="SignalP"/>
    </source>
</evidence>
<keyword evidence="6" id="KW-0336">GPI-anchor</keyword>
<dbReference type="OrthoDB" id="421038at2759"/>
<dbReference type="Pfam" id="PF00332">
    <property type="entry name" value="Glyco_hydro_17"/>
    <property type="match status" value="1"/>
</dbReference>
<evidence type="ECO:0000256" key="5">
    <source>
        <dbReference type="ARBA" id="ARBA00022475"/>
    </source>
</evidence>
<dbReference type="InterPro" id="IPR017853">
    <property type="entry name" value="GH"/>
</dbReference>
<reference evidence="18" key="2">
    <citation type="submission" date="2015-07" db="EMBL/GenBank/DDBJ databases">
        <authorList>
            <person name="Noorani M."/>
        </authorList>
    </citation>
    <scope>NUCLEOTIDE SEQUENCE</scope>
    <source>
        <strain evidence="18">Yugu1</strain>
    </source>
</reference>
<dbReference type="GO" id="GO:0005975">
    <property type="term" value="P:carbohydrate metabolic process"/>
    <property type="evidence" value="ECO:0007669"/>
    <property type="project" value="InterPro"/>
</dbReference>
<keyword evidence="11" id="KW-1015">Disulfide bond</keyword>
<comment type="subcellular location">
    <subcellularLocation>
        <location evidence="2">Cell membrane</location>
        <topology evidence="2">Lipid-anchor</topology>
        <topology evidence="2">GPI-anchor</topology>
    </subcellularLocation>
</comment>
<dbReference type="Gramene" id="KQL05594">
    <property type="protein sequence ID" value="KQL05594"/>
    <property type="gene ID" value="SETIT_000941mg"/>
</dbReference>
<evidence type="ECO:0000256" key="2">
    <source>
        <dbReference type="ARBA" id="ARBA00004609"/>
    </source>
</evidence>
<dbReference type="FunCoup" id="K3XGC1">
    <property type="interactions" value="2"/>
</dbReference>
<dbReference type="SUPFAM" id="SSF51445">
    <property type="entry name" value="(Trans)glycosidases"/>
    <property type="match status" value="1"/>
</dbReference>
<evidence type="ECO:0000256" key="8">
    <source>
        <dbReference type="ARBA" id="ARBA00022801"/>
    </source>
</evidence>
<sequence>MALARFLLVLVLGATLLFSSAEAAGVGVSYGRVADNLPDPGSVVQLLQHNGITMVRIYDTNPQVLTSLANTGIKVMVMVPNENLADAARNPSYALEWVRTNVAAFLPATKIHGISVGNEVFKWRSDLNLQLVPAMTNVHDALVKLGLTDAVKVTTPVAFDALKDPTFPPSAGRFKDEIAQSVMKPMLQFLQKTSSYLTMNIYPFLAYANQQPGTISLDYALGNPNTGVSEVDAGPTYTSLLDAQLDATYYAMEGLGFPDVSLYVTESGWPSRGVIHRGGRRLLDTGDDGSEAASVANAQAYNDNLIKRVLSGKTGTPHRPDADMDVYIFALFNEDNKGSPDDVEAYFGLFDHNMKKVYEFSFQGAPAASWCVANAAVGDARLQAALDYACGNGADCDAIQPGETCFQPNTKVAHASYAFNSYYQNKGRAAGTCDFNGAASVVYQAPTDTCWSWCVANASVGDAWLQSALEYACGHGADCSAIQPGAACFEPNTKVAHASYAFNSYYQYNGRANGTCDFNGAGSVVYQPQKIGNCVLPPPNA</sequence>
<dbReference type="GO" id="GO:0006952">
    <property type="term" value="P:defense response"/>
    <property type="evidence" value="ECO:0007669"/>
    <property type="project" value="UniProtKB-KW"/>
</dbReference>
<dbReference type="STRING" id="4555.K3XGC1"/>
<dbReference type="Gene3D" id="1.20.58.1040">
    <property type="match status" value="2"/>
</dbReference>
<evidence type="ECO:0000256" key="1">
    <source>
        <dbReference type="ARBA" id="ARBA00000382"/>
    </source>
</evidence>
<dbReference type="InterPro" id="IPR000490">
    <property type="entry name" value="Glyco_hydro_17"/>
</dbReference>
<keyword evidence="6" id="KW-0449">Lipoprotein</keyword>
<feature type="signal peptide" evidence="16">
    <location>
        <begin position="1"/>
        <end position="23"/>
    </location>
</feature>
<name>K3XGC1_SETIT</name>
<feature type="domain" description="X8" evidence="17">
    <location>
        <begin position="453"/>
        <end position="536"/>
    </location>
</feature>
<dbReference type="KEGG" id="sita:101763134"/>
<proteinExistence type="inferred from homology"/>
<dbReference type="GO" id="GO:0005886">
    <property type="term" value="C:plasma membrane"/>
    <property type="evidence" value="ECO:0000318"/>
    <property type="project" value="GO_Central"/>
</dbReference>
<comment type="similarity">
    <text evidence="3 14">Belongs to the glycosyl hydrolase 17 family.</text>
</comment>
<dbReference type="EMBL" id="AGNK02003140">
    <property type="status" value="NOT_ANNOTATED_CDS"/>
    <property type="molecule type" value="Genomic_DNA"/>
</dbReference>
<dbReference type="Proteomes" id="UP000004995">
    <property type="component" value="Unassembled WGS sequence"/>
</dbReference>
<dbReference type="GO" id="GO:0098552">
    <property type="term" value="C:side of membrane"/>
    <property type="evidence" value="ECO:0007669"/>
    <property type="project" value="UniProtKB-KW"/>
</dbReference>
<dbReference type="GeneID" id="101763134"/>
<reference evidence="19" key="3">
    <citation type="submission" date="2018-08" db="UniProtKB">
        <authorList>
            <consortium name="EnsemblPlants"/>
        </authorList>
    </citation>
    <scope>IDENTIFICATION</scope>
    <source>
        <strain evidence="19">Yugu1</strain>
    </source>
</reference>
<gene>
    <name evidence="19" type="primary">LOC101763134</name>
    <name evidence="18" type="ORF">SETIT_5G203600v2</name>
</gene>
<accession>K3XGC1</accession>
<evidence type="ECO:0000256" key="10">
    <source>
        <dbReference type="ARBA" id="ARBA00023136"/>
    </source>
</evidence>
<evidence type="ECO:0000256" key="11">
    <source>
        <dbReference type="ARBA" id="ARBA00023157"/>
    </source>
</evidence>
<dbReference type="eggNOG" id="ENOG502QVK5">
    <property type="taxonomic scope" value="Eukaryota"/>
</dbReference>
<dbReference type="InterPro" id="IPR012946">
    <property type="entry name" value="X8"/>
</dbReference>
<evidence type="ECO:0000256" key="9">
    <source>
        <dbReference type="ARBA" id="ARBA00022821"/>
    </source>
</evidence>
<keyword evidence="10" id="KW-0472">Membrane</keyword>
<dbReference type="EnsemblPlants" id="KQL05594">
    <property type="protein sequence ID" value="KQL05594"/>
    <property type="gene ID" value="SETIT_000941mg"/>
</dbReference>
<comment type="catalytic activity">
    <reaction evidence="1">
        <text>Hydrolysis of (1-&gt;3)-beta-D-glucosidic linkages in (1-&gt;3)-beta-D-glucans.</text>
        <dbReference type="EC" id="3.2.1.39"/>
    </reaction>
</comment>
<evidence type="ECO:0000256" key="4">
    <source>
        <dbReference type="ARBA" id="ARBA00012780"/>
    </source>
</evidence>
<evidence type="ECO:0000256" key="14">
    <source>
        <dbReference type="RuleBase" id="RU004335"/>
    </source>
</evidence>
<feature type="chain" id="PRO_5010969068" description="glucan endo-1,3-beta-D-glucosidase" evidence="16">
    <location>
        <begin position="24"/>
        <end position="541"/>
    </location>
</feature>
<evidence type="ECO:0000259" key="17">
    <source>
        <dbReference type="SMART" id="SM00768"/>
    </source>
</evidence>
<reference evidence="18 20" key="1">
    <citation type="journal article" date="2012" name="Nat. Biotechnol.">
        <title>Reference genome sequence of the model plant Setaria.</title>
        <authorList>
            <person name="Bennetzen J.L."/>
            <person name="Schmutz J."/>
            <person name="Wang H."/>
            <person name="Percifield R."/>
            <person name="Hawkins J."/>
            <person name="Pontaroli A.C."/>
            <person name="Estep M."/>
            <person name="Feng L."/>
            <person name="Vaughn J.N."/>
            <person name="Grimwood J."/>
            <person name="Jenkins J."/>
            <person name="Barry K."/>
            <person name="Lindquist E."/>
            <person name="Hellsten U."/>
            <person name="Deshpande S."/>
            <person name="Wang X."/>
            <person name="Wu X."/>
            <person name="Mitros T."/>
            <person name="Triplett J."/>
            <person name="Yang X."/>
            <person name="Ye C.Y."/>
            <person name="Mauro-Herrera M."/>
            <person name="Wang L."/>
            <person name="Li P."/>
            <person name="Sharma M."/>
            <person name="Sharma R."/>
            <person name="Ronald P.C."/>
            <person name="Panaud O."/>
            <person name="Kellogg E.A."/>
            <person name="Brutnell T.P."/>
            <person name="Doust A.N."/>
            <person name="Tuskan G.A."/>
            <person name="Rokhsar D."/>
            <person name="Devos K.M."/>
        </authorList>
    </citation>
    <scope>NUCLEOTIDE SEQUENCE [LARGE SCALE GENOMIC DNA]</scope>
    <source>
        <strain evidence="20">cv. Yugu1</strain>
        <strain evidence="18">Yugu1</strain>
    </source>
</reference>
<evidence type="ECO:0000256" key="12">
    <source>
        <dbReference type="ARBA" id="ARBA00023180"/>
    </source>
</evidence>
<dbReference type="HOGENOM" id="CLU_024953_3_2_1"/>
<evidence type="ECO:0000313" key="19">
    <source>
        <dbReference type="EnsemblPlants" id="KQL05594"/>
    </source>
</evidence>
<dbReference type="GO" id="GO:0009506">
    <property type="term" value="C:plasmodesma"/>
    <property type="evidence" value="ECO:0007669"/>
    <property type="project" value="UniProtKB-ARBA"/>
</dbReference>
<dbReference type="EC" id="3.2.1.39" evidence="4"/>
<dbReference type="AlphaFoldDB" id="K3XGC1"/>
<keyword evidence="5" id="KW-1003">Cell membrane</keyword>
<evidence type="ECO:0000313" key="20">
    <source>
        <dbReference type="Proteomes" id="UP000004995"/>
    </source>
</evidence>
<dbReference type="RefSeq" id="XP_004968992.1">
    <property type="nucleotide sequence ID" value="XM_004968935.2"/>
</dbReference>
<evidence type="ECO:0000313" key="18">
    <source>
        <dbReference type="EMBL" id="RCV25922.1"/>
    </source>
</evidence>
<evidence type="ECO:0000256" key="6">
    <source>
        <dbReference type="ARBA" id="ARBA00022622"/>
    </source>
</evidence>
<dbReference type="GO" id="GO:0042973">
    <property type="term" value="F:glucan endo-1,3-beta-D-glucosidase activity"/>
    <property type="evidence" value="ECO:0007669"/>
    <property type="project" value="UniProtKB-EC"/>
</dbReference>
<evidence type="ECO:0000256" key="3">
    <source>
        <dbReference type="ARBA" id="ARBA00008773"/>
    </source>
</evidence>
<evidence type="ECO:0000256" key="13">
    <source>
        <dbReference type="ARBA" id="ARBA00023295"/>
    </source>
</evidence>
<keyword evidence="8 15" id="KW-0378">Hydrolase</keyword>
<evidence type="ECO:0000256" key="7">
    <source>
        <dbReference type="ARBA" id="ARBA00022729"/>
    </source>
</evidence>
<feature type="domain" description="X8" evidence="17">
    <location>
        <begin position="369"/>
        <end position="452"/>
    </location>
</feature>
<protein>
    <recommendedName>
        <fullName evidence="4">glucan endo-1,3-beta-D-glucosidase</fullName>
        <ecNumber evidence="4">3.2.1.39</ecNumber>
    </recommendedName>
</protein>
<dbReference type="InterPro" id="IPR044965">
    <property type="entry name" value="Glyco_hydro_17_plant"/>
</dbReference>
<dbReference type="SMART" id="SM00768">
    <property type="entry name" value="X8"/>
    <property type="match status" value="2"/>
</dbReference>
<dbReference type="PANTHER" id="PTHR32227">
    <property type="entry name" value="GLUCAN ENDO-1,3-BETA-GLUCOSIDASE BG1-RELATED-RELATED"/>
    <property type="match status" value="1"/>
</dbReference>
<organism evidence="18">
    <name type="scientific">Setaria italica</name>
    <name type="common">Foxtail millet</name>
    <name type="synonym">Panicum italicum</name>
    <dbReference type="NCBI Taxonomy" id="4555"/>
    <lineage>
        <taxon>Eukaryota</taxon>
        <taxon>Viridiplantae</taxon>
        <taxon>Streptophyta</taxon>
        <taxon>Embryophyta</taxon>
        <taxon>Tracheophyta</taxon>
        <taxon>Spermatophyta</taxon>
        <taxon>Magnoliopsida</taxon>
        <taxon>Liliopsida</taxon>
        <taxon>Poales</taxon>
        <taxon>Poaceae</taxon>
        <taxon>PACMAD clade</taxon>
        <taxon>Panicoideae</taxon>
        <taxon>Panicodae</taxon>
        <taxon>Paniceae</taxon>
        <taxon>Cenchrinae</taxon>
        <taxon>Setaria</taxon>
    </lineage>
</organism>